<accession>A0AAW6CUM9</accession>
<proteinExistence type="predicted"/>
<sequence length="74" mass="8281">MAISITEASELKRAVLDNFGVTLHFHDGCGGQYFTLDERNEEIKRFIESYFDKKGMTVTFIARGTQFSVGGNNA</sequence>
<gene>
    <name evidence="1" type="ORF">PNE09_03430</name>
</gene>
<name>A0AAW6CUM9_9FIRM</name>
<dbReference type="EMBL" id="JAQLXW010000004">
    <property type="protein sequence ID" value="MDB8003116.1"/>
    <property type="molecule type" value="Genomic_DNA"/>
</dbReference>
<dbReference type="Proteomes" id="UP001210809">
    <property type="component" value="Unassembled WGS sequence"/>
</dbReference>
<dbReference type="AlphaFoldDB" id="A0AAW6CUM9"/>
<evidence type="ECO:0000313" key="1">
    <source>
        <dbReference type="EMBL" id="MDB8003116.1"/>
    </source>
</evidence>
<reference evidence="1" key="1">
    <citation type="submission" date="2023-01" db="EMBL/GenBank/DDBJ databases">
        <title>Human gut microbiome strain richness.</title>
        <authorList>
            <person name="Chen-Liaw A."/>
        </authorList>
    </citation>
    <scope>NUCLEOTIDE SEQUENCE</scope>
    <source>
        <strain evidence="1">1001283st1_G1_1001283B150217_161031</strain>
    </source>
</reference>
<protein>
    <submittedName>
        <fullName evidence="1">Uncharacterized protein</fullName>
    </submittedName>
</protein>
<evidence type="ECO:0000313" key="2">
    <source>
        <dbReference type="Proteomes" id="UP001210809"/>
    </source>
</evidence>
<organism evidence="1 2">
    <name type="scientific">[Eubacterium] siraeum</name>
    <dbReference type="NCBI Taxonomy" id="39492"/>
    <lineage>
        <taxon>Bacteria</taxon>
        <taxon>Bacillati</taxon>
        <taxon>Bacillota</taxon>
        <taxon>Clostridia</taxon>
        <taxon>Eubacteriales</taxon>
        <taxon>Oscillospiraceae</taxon>
        <taxon>Oscillospiraceae incertae sedis</taxon>
    </lineage>
</organism>
<comment type="caution">
    <text evidence="1">The sequence shown here is derived from an EMBL/GenBank/DDBJ whole genome shotgun (WGS) entry which is preliminary data.</text>
</comment>